<keyword evidence="2" id="KW-0812">Transmembrane</keyword>
<protein>
    <submittedName>
        <fullName evidence="3">Uncharacterized protein</fullName>
    </submittedName>
</protein>
<dbReference type="AlphaFoldDB" id="A0AA40GGS6"/>
<reference evidence="3" key="1">
    <citation type="submission" date="2021-10" db="EMBL/GenBank/DDBJ databases">
        <title>Melipona bicolor Genome sequencing and assembly.</title>
        <authorList>
            <person name="Araujo N.S."/>
            <person name="Arias M.C."/>
        </authorList>
    </citation>
    <scope>NUCLEOTIDE SEQUENCE</scope>
    <source>
        <strain evidence="3">USP_2M_L1-L4_2017</strain>
        <tissue evidence="3">Whole body</tissue>
    </source>
</reference>
<feature type="region of interest" description="Disordered" evidence="1">
    <location>
        <begin position="123"/>
        <end position="143"/>
    </location>
</feature>
<sequence length="143" mass="16314">MYVDCNWNKEEQILTVMQMIVFLLVVFSFFFIILIWCRACSRKSELRYSGHNTVISINSNSVYEPSVDRPPSYNEASIDSRPLQSDSIYEPSMDRPPSYNEACVAPPIKSPFNKISMVESPPVPETPHSSYSANQTFPVTNHI</sequence>
<dbReference type="Proteomes" id="UP001177670">
    <property type="component" value="Unassembled WGS sequence"/>
</dbReference>
<keyword evidence="4" id="KW-1185">Reference proteome</keyword>
<dbReference type="EMBL" id="JAHYIQ010000001">
    <property type="protein sequence ID" value="KAK1136945.1"/>
    <property type="molecule type" value="Genomic_DNA"/>
</dbReference>
<organism evidence="3 4">
    <name type="scientific">Melipona bicolor</name>
    <dbReference type="NCBI Taxonomy" id="60889"/>
    <lineage>
        <taxon>Eukaryota</taxon>
        <taxon>Metazoa</taxon>
        <taxon>Ecdysozoa</taxon>
        <taxon>Arthropoda</taxon>
        <taxon>Hexapoda</taxon>
        <taxon>Insecta</taxon>
        <taxon>Pterygota</taxon>
        <taxon>Neoptera</taxon>
        <taxon>Endopterygota</taxon>
        <taxon>Hymenoptera</taxon>
        <taxon>Apocrita</taxon>
        <taxon>Aculeata</taxon>
        <taxon>Apoidea</taxon>
        <taxon>Anthophila</taxon>
        <taxon>Apidae</taxon>
        <taxon>Melipona</taxon>
    </lineage>
</organism>
<gene>
    <name evidence="3" type="ORF">K0M31_001476</name>
</gene>
<comment type="caution">
    <text evidence="3">The sequence shown here is derived from an EMBL/GenBank/DDBJ whole genome shotgun (WGS) entry which is preliminary data.</text>
</comment>
<keyword evidence="2" id="KW-0472">Membrane</keyword>
<name>A0AA40GGS6_9HYME</name>
<evidence type="ECO:0000256" key="1">
    <source>
        <dbReference type="SAM" id="MobiDB-lite"/>
    </source>
</evidence>
<feature type="transmembrane region" description="Helical" evidence="2">
    <location>
        <begin position="16"/>
        <end position="37"/>
    </location>
</feature>
<accession>A0AA40GGS6</accession>
<feature type="compositionally biased region" description="Polar residues" evidence="1">
    <location>
        <begin position="74"/>
        <end position="87"/>
    </location>
</feature>
<feature type="compositionally biased region" description="Polar residues" evidence="1">
    <location>
        <begin position="127"/>
        <end position="143"/>
    </location>
</feature>
<feature type="region of interest" description="Disordered" evidence="1">
    <location>
        <begin position="63"/>
        <end position="97"/>
    </location>
</feature>
<evidence type="ECO:0000256" key="2">
    <source>
        <dbReference type="SAM" id="Phobius"/>
    </source>
</evidence>
<evidence type="ECO:0000313" key="3">
    <source>
        <dbReference type="EMBL" id="KAK1136945.1"/>
    </source>
</evidence>
<evidence type="ECO:0000313" key="4">
    <source>
        <dbReference type="Proteomes" id="UP001177670"/>
    </source>
</evidence>
<proteinExistence type="predicted"/>
<keyword evidence="2" id="KW-1133">Transmembrane helix</keyword>